<dbReference type="GO" id="GO:0005524">
    <property type="term" value="F:ATP binding"/>
    <property type="evidence" value="ECO:0007669"/>
    <property type="project" value="UniProtKB-KW"/>
</dbReference>
<dbReference type="PROSITE" id="PS51794">
    <property type="entry name" value="DAC"/>
    <property type="match status" value="1"/>
</dbReference>
<evidence type="ECO:0000313" key="8">
    <source>
        <dbReference type="EMBL" id="ACU54807.1"/>
    </source>
</evidence>
<name>C7M1R0_ACIFD</name>
<evidence type="ECO:0000256" key="4">
    <source>
        <dbReference type="ARBA" id="ARBA00022741"/>
    </source>
</evidence>
<keyword evidence="2" id="KW-0808">Transferase</keyword>
<evidence type="ECO:0000256" key="1">
    <source>
        <dbReference type="ARBA" id="ARBA00000877"/>
    </source>
</evidence>
<evidence type="ECO:0000256" key="2">
    <source>
        <dbReference type="ARBA" id="ARBA00022679"/>
    </source>
</evidence>
<feature type="domain" description="DAC" evidence="7">
    <location>
        <begin position="3"/>
        <end position="143"/>
    </location>
</feature>
<dbReference type="KEGG" id="afo:Afer_1902"/>
<evidence type="ECO:0000259" key="7">
    <source>
        <dbReference type="PROSITE" id="PS51794"/>
    </source>
</evidence>
<feature type="coiled-coil region" evidence="6">
    <location>
        <begin position="148"/>
        <end position="175"/>
    </location>
</feature>
<dbReference type="PANTHER" id="PTHR34185">
    <property type="entry name" value="DIADENYLATE CYCLASE"/>
    <property type="match status" value="1"/>
</dbReference>
<gene>
    <name evidence="8" type="ordered locus">Afer_1902</name>
</gene>
<dbReference type="AlphaFoldDB" id="C7M1R0"/>
<dbReference type="InterPro" id="IPR036888">
    <property type="entry name" value="DNA_integrity_DisA_N_sf"/>
</dbReference>
<comment type="catalytic activity">
    <reaction evidence="1">
        <text>2 ATP = 3',3'-c-di-AMP + 2 diphosphate</text>
        <dbReference type="Rhea" id="RHEA:35655"/>
        <dbReference type="ChEBI" id="CHEBI:30616"/>
        <dbReference type="ChEBI" id="CHEBI:33019"/>
        <dbReference type="ChEBI" id="CHEBI:71500"/>
        <dbReference type="EC" id="2.7.7.85"/>
    </reaction>
</comment>
<dbReference type="InterPro" id="IPR018906">
    <property type="entry name" value="DNA_integrity_scan_DisA_link"/>
</dbReference>
<keyword evidence="3" id="KW-0548">Nucleotidyltransferase</keyword>
<dbReference type="NCBIfam" id="NF010009">
    <property type="entry name" value="PRK13482.1"/>
    <property type="match status" value="1"/>
</dbReference>
<keyword evidence="4" id="KW-0547">Nucleotide-binding</keyword>
<keyword evidence="5" id="KW-0067">ATP-binding</keyword>
<dbReference type="SUPFAM" id="SSF143597">
    <property type="entry name" value="YojJ-like"/>
    <property type="match status" value="1"/>
</dbReference>
<protein>
    <recommendedName>
        <fullName evidence="7">DAC domain-containing protein</fullName>
    </recommendedName>
</protein>
<reference evidence="8 9" key="1">
    <citation type="journal article" date="2009" name="Stand. Genomic Sci.">
        <title>Complete genome sequence of Acidimicrobium ferrooxidans type strain (ICP).</title>
        <authorList>
            <person name="Clum A."/>
            <person name="Nolan M."/>
            <person name="Lang E."/>
            <person name="Glavina Del Rio T."/>
            <person name="Tice H."/>
            <person name="Copeland A."/>
            <person name="Cheng J.F."/>
            <person name="Lucas S."/>
            <person name="Chen F."/>
            <person name="Bruce D."/>
            <person name="Goodwin L."/>
            <person name="Pitluck S."/>
            <person name="Ivanova N."/>
            <person name="Mavrommatis K."/>
            <person name="Mikhailova N."/>
            <person name="Pati A."/>
            <person name="Chen A."/>
            <person name="Palaniappan K."/>
            <person name="Goker M."/>
            <person name="Spring S."/>
            <person name="Land M."/>
            <person name="Hauser L."/>
            <person name="Chang Y.J."/>
            <person name="Jeffries C.C."/>
            <person name="Chain P."/>
            <person name="Bristow J."/>
            <person name="Eisen J.A."/>
            <person name="Markowitz V."/>
            <person name="Hugenholtz P."/>
            <person name="Kyrpides N.C."/>
            <person name="Klenk H.P."/>
            <person name="Lapidus A."/>
        </authorList>
    </citation>
    <scope>NUCLEOTIDE SEQUENCE [LARGE SCALE GENOMIC DNA]</scope>
    <source>
        <strain evidence="9">DSM 10331 / JCM 15462 / NBRC 103882 / ICP</strain>
    </source>
</reference>
<accession>C7M1R0</accession>
<keyword evidence="6" id="KW-0175">Coiled coil</keyword>
<evidence type="ECO:0000313" key="9">
    <source>
        <dbReference type="Proteomes" id="UP000000771"/>
    </source>
</evidence>
<dbReference type="Pfam" id="PF02457">
    <property type="entry name" value="DAC"/>
    <property type="match status" value="1"/>
</dbReference>
<dbReference type="InterPro" id="IPR010994">
    <property type="entry name" value="RuvA_2-like"/>
</dbReference>
<dbReference type="GO" id="GO:0004016">
    <property type="term" value="F:adenylate cyclase activity"/>
    <property type="evidence" value="ECO:0007669"/>
    <property type="project" value="TreeGrafter"/>
</dbReference>
<dbReference type="Gene3D" id="1.10.150.20">
    <property type="entry name" value="5' to 3' exonuclease, C-terminal subdomain"/>
    <property type="match status" value="1"/>
</dbReference>
<dbReference type="GO" id="GO:0106408">
    <property type="term" value="F:diadenylate cyclase activity"/>
    <property type="evidence" value="ECO:0007669"/>
    <property type="project" value="UniProtKB-EC"/>
</dbReference>
<evidence type="ECO:0000256" key="6">
    <source>
        <dbReference type="SAM" id="Coils"/>
    </source>
</evidence>
<dbReference type="Gene3D" id="1.20.1260.110">
    <property type="entry name" value="DNA integrity scanning linker region"/>
    <property type="match status" value="1"/>
</dbReference>
<evidence type="ECO:0000256" key="3">
    <source>
        <dbReference type="ARBA" id="ARBA00022695"/>
    </source>
</evidence>
<dbReference type="InterPro" id="IPR038331">
    <property type="entry name" value="DisA_sf"/>
</dbReference>
<proteinExistence type="predicted"/>
<dbReference type="HOGENOM" id="CLU_787128_0_0_11"/>
<evidence type="ECO:0000256" key="5">
    <source>
        <dbReference type="ARBA" id="ARBA00022840"/>
    </source>
</evidence>
<dbReference type="STRING" id="525909.Afer_1902"/>
<dbReference type="InterPro" id="IPR003390">
    <property type="entry name" value="DNA_integrity_scan_DisA_N"/>
</dbReference>
<dbReference type="Proteomes" id="UP000000771">
    <property type="component" value="Chromosome"/>
</dbReference>
<sequence>MEGAGIEEALRSVAPGTPLRQGLDRILLARMGALVVLGDSPEVLELCTGGFLIEAAYTPQRLFELAKMDGAIILSSHGSQIVRANVHLVPDPRLPTSETGTRHRTAERVAESVDATVVAVSEELSVISVYRRREKRTLQPIPQLLSRANQALSTLERYRGRLDQVLEQLNGLELREQVSLRDVVFVLQRAEMVRRIREEIDGYLVELGADGRLVALQAAEITLDFDRDYTDVLRDFLGVCDEGEVRDIKELLASLDLDELMNVVQLARHVAERARCVSLAHEDLYDGELLGVNLPSKGSRLLHHVPRLPRSIAARIEERVGSLHALASMEPDELATVAGVDPDWAKAVVAHLRSYE</sequence>
<dbReference type="PANTHER" id="PTHR34185:SF3">
    <property type="entry name" value="DNA INTEGRITY SCANNING PROTEIN DISA"/>
    <property type="match status" value="1"/>
</dbReference>
<dbReference type="SUPFAM" id="SSF47781">
    <property type="entry name" value="RuvA domain 2-like"/>
    <property type="match status" value="1"/>
</dbReference>
<dbReference type="EMBL" id="CP001631">
    <property type="protein sequence ID" value="ACU54807.1"/>
    <property type="molecule type" value="Genomic_DNA"/>
</dbReference>
<dbReference type="Gene3D" id="3.40.1700.10">
    <property type="entry name" value="DNA integrity scanning protein, DisA, N-terminal domain"/>
    <property type="match status" value="1"/>
</dbReference>
<dbReference type="Pfam" id="PF10635">
    <property type="entry name" value="DisA-linker"/>
    <property type="match status" value="1"/>
</dbReference>
<keyword evidence="9" id="KW-1185">Reference proteome</keyword>
<dbReference type="eggNOG" id="COG1623">
    <property type="taxonomic scope" value="Bacteria"/>
</dbReference>
<organism evidence="8 9">
    <name type="scientific">Acidimicrobium ferrooxidans (strain DSM 10331 / JCM 15462 / NBRC 103882 / ICP)</name>
    <dbReference type="NCBI Taxonomy" id="525909"/>
    <lineage>
        <taxon>Bacteria</taxon>
        <taxon>Bacillati</taxon>
        <taxon>Actinomycetota</taxon>
        <taxon>Acidimicrobiia</taxon>
        <taxon>Acidimicrobiales</taxon>
        <taxon>Acidimicrobiaceae</taxon>
        <taxon>Acidimicrobium</taxon>
    </lineage>
</organism>
<dbReference type="InterPro" id="IPR050338">
    <property type="entry name" value="DisA"/>
</dbReference>